<evidence type="ECO:0000256" key="4">
    <source>
        <dbReference type="ARBA" id="ARBA00022989"/>
    </source>
</evidence>
<keyword evidence="5 6" id="KW-0472">Membrane</keyword>
<dbReference type="PROSITE" id="PS50850">
    <property type="entry name" value="MFS"/>
    <property type="match status" value="1"/>
</dbReference>
<feature type="transmembrane region" description="Helical" evidence="6">
    <location>
        <begin position="427"/>
        <end position="450"/>
    </location>
</feature>
<keyword evidence="3 6" id="KW-0812">Transmembrane</keyword>
<evidence type="ECO:0000313" key="8">
    <source>
        <dbReference type="EMBL" id="OCB63506.1"/>
    </source>
</evidence>
<dbReference type="GO" id="GO:0022857">
    <property type="term" value="F:transmembrane transporter activity"/>
    <property type="evidence" value="ECO:0007669"/>
    <property type="project" value="InterPro"/>
</dbReference>
<dbReference type="EMBL" id="MBEE01000009">
    <property type="protein sequence ID" value="OCB63506.1"/>
    <property type="molecule type" value="Genomic_DNA"/>
</dbReference>
<dbReference type="InterPro" id="IPR036259">
    <property type="entry name" value="MFS_trans_sf"/>
</dbReference>
<evidence type="ECO:0000256" key="1">
    <source>
        <dbReference type="ARBA" id="ARBA00004651"/>
    </source>
</evidence>
<feature type="transmembrane region" description="Helical" evidence="6">
    <location>
        <begin position="203"/>
        <end position="222"/>
    </location>
</feature>
<dbReference type="OrthoDB" id="9787026at2"/>
<dbReference type="AlphaFoldDB" id="A0A1B9DEU7"/>
<dbReference type="InterPro" id="IPR005828">
    <property type="entry name" value="MFS_sugar_transport-like"/>
</dbReference>
<feature type="transmembrane region" description="Helical" evidence="6">
    <location>
        <begin position="291"/>
        <end position="313"/>
    </location>
</feature>
<evidence type="ECO:0000256" key="5">
    <source>
        <dbReference type="ARBA" id="ARBA00023136"/>
    </source>
</evidence>
<gene>
    <name evidence="8" type="ORF">A5677_10260</name>
</gene>
<dbReference type="Gene3D" id="1.20.1250.20">
    <property type="entry name" value="MFS general substrate transporter like domains"/>
    <property type="match status" value="1"/>
</dbReference>
<accession>A0A1B9DEU7</accession>
<comment type="subcellular location">
    <subcellularLocation>
        <location evidence="1">Cell membrane</location>
        <topology evidence="1">Multi-pass membrane protein</topology>
    </subcellularLocation>
</comment>
<feature type="domain" description="Major facilitator superfamily (MFS) profile" evidence="7">
    <location>
        <begin position="45"/>
        <end position="481"/>
    </location>
</feature>
<evidence type="ECO:0000256" key="2">
    <source>
        <dbReference type="ARBA" id="ARBA00022448"/>
    </source>
</evidence>
<feature type="transmembrane region" description="Helical" evidence="6">
    <location>
        <begin position="333"/>
        <end position="354"/>
    </location>
</feature>
<sequence length="504" mass="53521">MTGQDSAARSAITGKTVQEYIDERPKWSDGTVTPSTPMTSMQLRIWALASAGKFFEGMVIFMTGAALPLISTEFHLAATEQGLVTAASLAGILVGASVLGGMADRYGRKTMFIVEMVIFTIFLAALTFSPNFVALVSFLFGAGLALGCDYPTAHMVIAESTPTSRRGRLVLSAFAFQAVGALIGTAVGFVILYQNPDVTAWRWMYGVGVLPAVVVIVGRFFVTDSPQWLLSAGRTEEAEKVTCKLLERDPQYPRNVTLRRGGARNPDPESGYRALFAKKNRRATILASVPWFLQDLGLYGIGIFTPTMLAAVIGEKSPAQTLPGTIHNDILGIKGSALMDLLFVAGIVTAIFLVDKAGRMRLEITGFIGCAVGLALAALSIRPAGGHNMALLFTGFTLFYFMSDLGPNSMTYLVAGEVFPTRVRGKGAGFAASFAKVAAVMTAFLFPILLKSIGTTALLYVLVGAFVLGAAVTYFFRIETGGTNLERIGDTSDAGSASAGTTQP</sequence>
<dbReference type="RefSeq" id="WP_065478029.1">
    <property type="nucleotide sequence ID" value="NZ_MBEE01000009.1"/>
</dbReference>
<feature type="transmembrane region" description="Helical" evidence="6">
    <location>
        <begin position="82"/>
        <end position="103"/>
    </location>
</feature>
<name>A0A1B9DEU7_MYCMA</name>
<dbReference type="Pfam" id="PF00083">
    <property type="entry name" value="Sugar_tr"/>
    <property type="match status" value="1"/>
</dbReference>
<keyword evidence="2" id="KW-0813">Transport</keyword>
<feature type="transmembrane region" description="Helical" evidence="6">
    <location>
        <begin position="456"/>
        <end position="476"/>
    </location>
</feature>
<organism evidence="8 9">
    <name type="scientific">Mycobacterium malmoense</name>
    <dbReference type="NCBI Taxonomy" id="1780"/>
    <lineage>
        <taxon>Bacteria</taxon>
        <taxon>Bacillati</taxon>
        <taxon>Actinomycetota</taxon>
        <taxon>Actinomycetes</taxon>
        <taxon>Mycobacteriales</taxon>
        <taxon>Mycobacteriaceae</taxon>
        <taxon>Mycobacterium</taxon>
    </lineage>
</organism>
<dbReference type="InterPro" id="IPR020846">
    <property type="entry name" value="MFS_dom"/>
</dbReference>
<evidence type="ECO:0000259" key="7">
    <source>
        <dbReference type="PROSITE" id="PS50850"/>
    </source>
</evidence>
<evidence type="ECO:0000313" key="9">
    <source>
        <dbReference type="Proteomes" id="UP000092683"/>
    </source>
</evidence>
<dbReference type="PANTHER" id="PTHR23511:SF34">
    <property type="entry name" value="SYNAPTIC VESICLE GLYCOPROTEIN 2"/>
    <property type="match status" value="1"/>
</dbReference>
<dbReference type="PANTHER" id="PTHR23511">
    <property type="entry name" value="SYNAPTIC VESICLE GLYCOPROTEIN 2"/>
    <property type="match status" value="1"/>
</dbReference>
<feature type="transmembrane region" description="Helical" evidence="6">
    <location>
        <begin position="110"/>
        <end position="128"/>
    </location>
</feature>
<dbReference type="GO" id="GO:0005886">
    <property type="term" value="C:plasma membrane"/>
    <property type="evidence" value="ECO:0007669"/>
    <property type="project" value="UniProtKB-SubCell"/>
</dbReference>
<reference evidence="8 9" key="1">
    <citation type="submission" date="2016-06" db="EMBL/GenBank/DDBJ databases">
        <authorList>
            <person name="Kjaerup R.B."/>
            <person name="Dalgaard T.S."/>
            <person name="Juul-Madsen H.R."/>
        </authorList>
    </citation>
    <scope>NUCLEOTIDE SEQUENCE [LARGE SCALE GENOMIC DNA]</scope>
    <source>
        <strain evidence="8 9">E3012</strain>
    </source>
</reference>
<feature type="transmembrane region" description="Helical" evidence="6">
    <location>
        <begin position="169"/>
        <end position="191"/>
    </location>
</feature>
<keyword evidence="4 6" id="KW-1133">Transmembrane helix</keyword>
<evidence type="ECO:0000256" key="3">
    <source>
        <dbReference type="ARBA" id="ARBA00022692"/>
    </source>
</evidence>
<dbReference type="SUPFAM" id="SSF103473">
    <property type="entry name" value="MFS general substrate transporter"/>
    <property type="match status" value="1"/>
</dbReference>
<feature type="transmembrane region" description="Helical" evidence="6">
    <location>
        <begin position="366"/>
        <end position="384"/>
    </location>
</feature>
<feature type="transmembrane region" description="Helical" evidence="6">
    <location>
        <begin position="45"/>
        <end position="70"/>
    </location>
</feature>
<dbReference type="Proteomes" id="UP000092683">
    <property type="component" value="Unassembled WGS sequence"/>
</dbReference>
<protein>
    <submittedName>
        <fullName evidence="8">MFS transporter</fullName>
    </submittedName>
</protein>
<evidence type="ECO:0000256" key="6">
    <source>
        <dbReference type="SAM" id="Phobius"/>
    </source>
</evidence>
<comment type="caution">
    <text evidence="8">The sequence shown here is derived from an EMBL/GenBank/DDBJ whole genome shotgun (WGS) entry which is preliminary data.</text>
</comment>
<proteinExistence type="predicted"/>
<feature type="transmembrane region" description="Helical" evidence="6">
    <location>
        <begin position="390"/>
        <end position="415"/>
    </location>
</feature>